<evidence type="ECO:0000313" key="9">
    <source>
        <dbReference type="EMBL" id="MBP1986833.1"/>
    </source>
</evidence>
<dbReference type="CDD" id="cd06261">
    <property type="entry name" value="TM_PBP2"/>
    <property type="match status" value="1"/>
</dbReference>
<evidence type="ECO:0000313" key="10">
    <source>
        <dbReference type="Proteomes" id="UP000823736"/>
    </source>
</evidence>
<dbReference type="PANTHER" id="PTHR43386:SF1">
    <property type="entry name" value="D,D-DIPEPTIDE TRANSPORT SYSTEM PERMEASE PROTEIN DDPC-RELATED"/>
    <property type="match status" value="1"/>
</dbReference>
<dbReference type="InterPro" id="IPR000515">
    <property type="entry name" value="MetI-like"/>
</dbReference>
<evidence type="ECO:0000259" key="8">
    <source>
        <dbReference type="PROSITE" id="PS50928"/>
    </source>
</evidence>
<evidence type="ECO:0000256" key="6">
    <source>
        <dbReference type="ARBA" id="ARBA00023136"/>
    </source>
</evidence>
<keyword evidence="5 7" id="KW-1133">Transmembrane helix</keyword>
<dbReference type="InterPro" id="IPR035906">
    <property type="entry name" value="MetI-like_sf"/>
</dbReference>
<comment type="subcellular location">
    <subcellularLocation>
        <location evidence="1 7">Cell membrane</location>
        <topology evidence="1 7">Multi-pass membrane protein</topology>
    </subcellularLocation>
</comment>
<keyword evidence="6 7" id="KW-0472">Membrane</keyword>
<dbReference type="Pfam" id="PF00528">
    <property type="entry name" value="BPD_transp_1"/>
    <property type="match status" value="1"/>
</dbReference>
<reference evidence="9" key="1">
    <citation type="submission" date="2021-03" db="EMBL/GenBank/DDBJ databases">
        <title>Genomic Encyclopedia of Type Strains, Phase IV (KMG-IV): sequencing the most valuable type-strain genomes for metagenomic binning, comparative biology and taxonomic classification.</title>
        <authorList>
            <person name="Goeker M."/>
        </authorList>
    </citation>
    <scope>NUCLEOTIDE SEQUENCE</scope>
    <source>
        <strain evidence="9">DSM 26232</strain>
    </source>
</reference>
<organism evidence="9 10">
    <name type="scientific">Halolamina salifodinae</name>
    <dbReference type="NCBI Taxonomy" id="1202767"/>
    <lineage>
        <taxon>Archaea</taxon>
        <taxon>Methanobacteriati</taxon>
        <taxon>Methanobacteriota</taxon>
        <taxon>Stenosarchaea group</taxon>
        <taxon>Halobacteria</taxon>
        <taxon>Halobacteriales</taxon>
        <taxon>Haloferacaceae</taxon>
    </lineage>
</organism>
<evidence type="ECO:0000256" key="3">
    <source>
        <dbReference type="ARBA" id="ARBA00022475"/>
    </source>
</evidence>
<dbReference type="InterPro" id="IPR025966">
    <property type="entry name" value="OppC_N"/>
</dbReference>
<evidence type="ECO:0000256" key="2">
    <source>
        <dbReference type="ARBA" id="ARBA00022448"/>
    </source>
</evidence>
<dbReference type="Gene3D" id="1.10.3720.10">
    <property type="entry name" value="MetI-like"/>
    <property type="match status" value="1"/>
</dbReference>
<feature type="domain" description="ABC transmembrane type-1" evidence="8">
    <location>
        <begin position="100"/>
        <end position="289"/>
    </location>
</feature>
<dbReference type="GO" id="GO:0005886">
    <property type="term" value="C:plasma membrane"/>
    <property type="evidence" value="ECO:0007669"/>
    <property type="project" value="UniProtKB-SubCell"/>
</dbReference>
<evidence type="ECO:0000256" key="7">
    <source>
        <dbReference type="RuleBase" id="RU363032"/>
    </source>
</evidence>
<dbReference type="AlphaFoldDB" id="A0A8T4GXL1"/>
<comment type="caution">
    <text evidence="9">The sequence shown here is derived from an EMBL/GenBank/DDBJ whole genome shotgun (WGS) entry which is preliminary data.</text>
</comment>
<dbReference type="EMBL" id="JAGGLC010000002">
    <property type="protein sequence ID" value="MBP1986833.1"/>
    <property type="molecule type" value="Genomic_DNA"/>
</dbReference>
<keyword evidence="4 7" id="KW-0812">Transmembrane</keyword>
<feature type="transmembrane region" description="Helical" evidence="7">
    <location>
        <begin position="267"/>
        <end position="288"/>
    </location>
</feature>
<keyword evidence="2 7" id="KW-0813">Transport</keyword>
<dbReference type="RefSeq" id="WP_245334494.1">
    <property type="nucleotide sequence ID" value="NZ_JAGGLC010000002.1"/>
</dbReference>
<gene>
    <name evidence="9" type="ORF">J2753_001327</name>
</gene>
<sequence>MAQGSTQSASSGTTGQGATDISRGARFRMVLRRLSRNWFAVFGAVVAVTLVLTAIFAPVIAPYGPTEADYNSIREAPSLDHPFGTDNLGRDIFSRVVFGSRYTVFLGIVIVGIQMAIGVLLGLIAGYYGGWTESIIMRLVDISLSIPGIVLALAIAGILGGGIESLIIAVSLVGWRGFTRLVRGDVKSIMEEEYIDAAESAGVGDIRIMTRYILPNSMSSIIVYTSLTIPTVILWSAALSFLGMGVQPPRPEWGAIISIGRSQLAEQWWVSTFPGLAIMVTVIGFNALGDGLRDALDPKQE</sequence>
<dbReference type="Proteomes" id="UP000823736">
    <property type="component" value="Unassembled WGS sequence"/>
</dbReference>
<accession>A0A8T4GXL1</accession>
<name>A0A8T4GXL1_9EURY</name>
<evidence type="ECO:0000256" key="5">
    <source>
        <dbReference type="ARBA" id="ARBA00022989"/>
    </source>
</evidence>
<feature type="transmembrane region" description="Helical" evidence="7">
    <location>
        <begin position="104"/>
        <end position="128"/>
    </location>
</feature>
<evidence type="ECO:0000256" key="1">
    <source>
        <dbReference type="ARBA" id="ARBA00004651"/>
    </source>
</evidence>
<feature type="transmembrane region" description="Helical" evidence="7">
    <location>
        <begin position="149"/>
        <end position="175"/>
    </location>
</feature>
<feature type="transmembrane region" description="Helical" evidence="7">
    <location>
        <begin position="38"/>
        <end position="61"/>
    </location>
</feature>
<dbReference type="InterPro" id="IPR050366">
    <property type="entry name" value="BP-dependent_transpt_permease"/>
</dbReference>
<dbReference type="PANTHER" id="PTHR43386">
    <property type="entry name" value="OLIGOPEPTIDE TRANSPORT SYSTEM PERMEASE PROTEIN APPC"/>
    <property type="match status" value="1"/>
</dbReference>
<dbReference type="SUPFAM" id="SSF161098">
    <property type="entry name" value="MetI-like"/>
    <property type="match status" value="1"/>
</dbReference>
<dbReference type="GO" id="GO:0055085">
    <property type="term" value="P:transmembrane transport"/>
    <property type="evidence" value="ECO:0007669"/>
    <property type="project" value="InterPro"/>
</dbReference>
<comment type="similarity">
    <text evidence="7">Belongs to the binding-protein-dependent transport system permease family.</text>
</comment>
<keyword evidence="3" id="KW-1003">Cell membrane</keyword>
<feature type="transmembrane region" description="Helical" evidence="7">
    <location>
        <begin position="221"/>
        <end position="246"/>
    </location>
</feature>
<proteinExistence type="inferred from homology"/>
<keyword evidence="10" id="KW-1185">Reference proteome</keyword>
<protein>
    <submittedName>
        <fullName evidence="9">Peptide/nickel transport system permease protein</fullName>
    </submittedName>
</protein>
<dbReference type="PROSITE" id="PS50928">
    <property type="entry name" value="ABC_TM1"/>
    <property type="match status" value="1"/>
</dbReference>
<dbReference type="Pfam" id="PF12911">
    <property type="entry name" value="OppC_N"/>
    <property type="match status" value="1"/>
</dbReference>
<evidence type="ECO:0000256" key="4">
    <source>
        <dbReference type="ARBA" id="ARBA00022692"/>
    </source>
</evidence>